<sequence length="236" mass="26407">MVPIFASFAVTVVRVGLPEIRQVIPTPKDHAGEALWRITEAYPDARVELSFQSPLELLVATILSAQCTDRRVNQITKALFLDYPDAAAYANADLKELEEAVRPSGFFRQKAKNIKACCADIIYRHNGVVPSGMKELTSLAGVGRKTASVLLAVAFETPAIAVDTHCRRVSQRLGVTIENSPEKIELDLQELYSEELWVDITRLFIWHGRYTCKSRNPLCQECALPDICPWYLDMIA</sequence>
<dbReference type="PIRSF" id="PIRSF001435">
    <property type="entry name" value="Nth"/>
    <property type="match status" value="1"/>
</dbReference>
<evidence type="ECO:0000256" key="5">
    <source>
        <dbReference type="ARBA" id="ARBA00022763"/>
    </source>
</evidence>
<dbReference type="InterPro" id="IPR011257">
    <property type="entry name" value="DNA_glycosylase"/>
</dbReference>
<dbReference type="NCBIfam" id="TIGR01083">
    <property type="entry name" value="nth"/>
    <property type="match status" value="1"/>
</dbReference>
<keyword evidence="5" id="KW-0227">DNA damage</keyword>
<keyword evidence="3" id="KW-0004">4Fe-4S</keyword>
<evidence type="ECO:0000256" key="7">
    <source>
        <dbReference type="ARBA" id="ARBA00023004"/>
    </source>
</evidence>
<keyword evidence="8" id="KW-0411">Iron-sulfur</keyword>
<dbReference type="EMBL" id="UINC01001519">
    <property type="protein sequence ID" value="SUZ82713.1"/>
    <property type="molecule type" value="Genomic_DNA"/>
</dbReference>
<evidence type="ECO:0000313" key="12">
    <source>
        <dbReference type="EMBL" id="SUZ82713.1"/>
    </source>
</evidence>
<comment type="cofactor">
    <cofactor evidence="1">
        <name>[4Fe-4S] cluster</name>
        <dbReference type="ChEBI" id="CHEBI:49883"/>
    </cofactor>
</comment>
<dbReference type="PANTHER" id="PTHR10359:SF18">
    <property type="entry name" value="ENDONUCLEASE III"/>
    <property type="match status" value="1"/>
</dbReference>
<comment type="similarity">
    <text evidence="2">Belongs to the Nth/MutY family.</text>
</comment>
<dbReference type="InterPro" id="IPR003651">
    <property type="entry name" value="Endonuclease3_FeS-loop_motif"/>
</dbReference>
<reference evidence="12" key="1">
    <citation type="submission" date="2018-05" db="EMBL/GenBank/DDBJ databases">
        <authorList>
            <person name="Lanie J.A."/>
            <person name="Ng W.-L."/>
            <person name="Kazmierczak K.M."/>
            <person name="Andrzejewski T.M."/>
            <person name="Davidsen T.M."/>
            <person name="Wayne K.J."/>
            <person name="Tettelin H."/>
            <person name="Glass J.I."/>
            <person name="Rusch D."/>
            <person name="Podicherti R."/>
            <person name="Tsui H.-C.T."/>
            <person name="Winkler M.E."/>
        </authorList>
    </citation>
    <scope>NUCLEOTIDE SEQUENCE</scope>
</reference>
<dbReference type="InterPro" id="IPR003265">
    <property type="entry name" value="HhH-GPD_domain"/>
</dbReference>
<dbReference type="Gene3D" id="1.10.340.30">
    <property type="entry name" value="Hypothetical protein, domain 2"/>
    <property type="match status" value="1"/>
</dbReference>
<dbReference type="GO" id="GO:0006285">
    <property type="term" value="P:base-excision repair, AP site formation"/>
    <property type="evidence" value="ECO:0007669"/>
    <property type="project" value="TreeGrafter"/>
</dbReference>
<evidence type="ECO:0000256" key="9">
    <source>
        <dbReference type="ARBA" id="ARBA00023204"/>
    </source>
</evidence>
<feature type="domain" description="HhH-GPD" evidence="11">
    <location>
        <begin position="63"/>
        <end position="210"/>
    </location>
</feature>
<dbReference type="InterPro" id="IPR000445">
    <property type="entry name" value="HhH_motif"/>
</dbReference>
<keyword evidence="4" id="KW-0479">Metal-binding</keyword>
<dbReference type="InterPro" id="IPR023170">
    <property type="entry name" value="HhH_base_excis_C"/>
</dbReference>
<evidence type="ECO:0000256" key="6">
    <source>
        <dbReference type="ARBA" id="ARBA00022801"/>
    </source>
</evidence>
<proteinExistence type="inferred from homology"/>
<keyword evidence="6" id="KW-0378">Hydrolase</keyword>
<dbReference type="SUPFAM" id="SSF48150">
    <property type="entry name" value="DNA-glycosylase"/>
    <property type="match status" value="1"/>
</dbReference>
<gene>
    <name evidence="12" type="ORF">METZ01_LOCUS35567</name>
</gene>
<dbReference type="HAMAP" id="MF_00942">
    <property type="entry name" value="Nth"/>
    <property type="match status" value="1"/>
</dbReference>
<evidence type="ECO:0000259" key="11">
    <source>
        <dbReference type="SMART" id="SM00478"/>
    </source>
</evidence>
<protein>
    <recommendedName>
        <fullName evidence="11">HhH-GPD domain-containing protein</fullName>
    </recommendedName>
</protein>
<accession>A0A381QYX9</accession>
<evidence type="ECO:0000256" key="10">
    <source>
        <dbReference type="ARBA" id="ARBA00023295"/>
    </source>
</evidence>
<dbReference type="Gene3D" id="1.10.1670.10">
    <property type="entry name" value="Helix-hairpin-Helix base-excision DNA repair enzymes (C-terminal)"/>
    <property type="match status" value="1"/>
</dbReference>
<keyword evidence="7" id="KW-0408">Iron</keyword>
<evidence type="ECO:0000256" key="1">
    <source>
        <dbReference type="ARBA" id="ARBA00001966"/>
    </source>
</evidence>
<dbReference type="FunFam" id="1.10.340.30:FF:000001">
    <property type="entry name" value="Endonuclease III"/>
    <property type="match status" value="1"/>
</dbReference>
<dbReference type="InterPro" id="IPR004036">
    <property type="entry name" value="Endonuclease-III-like_CS2"/>
</dbReference>
<dbReference type="PANTHER" id="PTHR10359">
    <property type="entry name" value="A/G-SPECIFIC ADENINE GLYCOSYLASE/ENDONUCLEASE III"/>
    <property type="match status" value="1"/>
</dbReference>
<dbReference type="GO" id="GO:0051539">
    <property type="term" value="F:4 iron, 4 sulfur cluster binding"/>
    <property type="evidence" value="ECO:0007669"/>
    <property type="project" value="UniProtKB-KW"/>
</dbReference>
<dbReference type="PROSITE" id="PS01155">
    <property type="entry name" value="ENDONUCLEASE_III_2"/>
    <property type="match status" value="1"/>
</dbReference>
<dbReference type="InterPro" id="IPR004035">
    <property type="entry name" value="Endouclease-III_FeS-bd_BS"/>
</dbReference>
<dbReference type="CDD" id="cd00056">
    <property type="entry name" value="ENDO3c"/>
    <property type="match status" value="1"/>
</dbReference>
<dbReference type="GO" id="GO:0003906">
    <property type="term" value="F:DNA-(apurinic or apyrimidinic site) endonuclease activity"/>
    <property type="evidence" value="ECO:0007669"/>
    <property type="project" value="InterPro"/>
</dbReference>
<dbReference type="Pfam" id="PF00730">
    <property type="entry name" value="HhH-GPD"/>
    <property type="match status" value="1"/>
</dbReference>
<dbReference type="PROSITE" id="PS00764">
    <property type="entry name" value="ENDONUCLEASE_III_1"/>
    <property type="match status" value="1"/>
</dbReference>
<evidence type="ECO:0000256" key="4">
    <source>
        <dbReference type="ARBA" id="ARBA00022723"/>
    </source>
</evidence>
<keyword evidence="10" id="KW-0326">Glycosidase</keyword>
<dbReference type="SMART" id="SM00478">
    <property type="entry name" value="ENDO3c"/>
    <property type="match status" value="1"/>
</dbReference>
<dbReference type="GO" id="GO:0046872">
    <property type="term" value="F:metal ion binding"/>
    <property type="evidence" value="ECO:0007669"/>
    <property type="project" value="UniProtKB-KW"/>
</dbReference>
<dbReference type="AlphaFoldDB" id="A0A381QYX9"/>
<dbReference type="GO" id="GO:0019104">
    <property type="term" value="F:DNA N-glycosylase activity"/>
    <property type="evidence" value="ECO:0007669"/>
    <property type="project" value="UniProtKB-ARBA"/>
</dbReference>
<organism evidence="12">
    <name type="scientific">marine metagenome</name>
    <dbReference type="NCBI Taxonomy" id="408172"/>
    <lineage>
        <taxon>unclassified sequences</taxon>
        <taxon>metagenomes</taxon>
        <taxon>ecological metagenomes</taxon>
    </lineage>
</organism>
<dbReference type="InterPro" id="IPR005759">
    <property type="entry name" value="Nth"/>
</dbReference>
<evidence type="ECO:0000256" key="8">
    <source>
        <dbReference type="ARBA" id="ARBA00023014"/>
    </source>
</evidence>
<dbReference type="GO" id="GO:0003677">
    <property type="term" value="F:DNA binding"/>
    <property type="evidence" value="ECO:0007669"/>
    <property type="project" value="InterPro"/>
</dbReference>
<dbReference type="SMART" id="SM00525">
    <property type="entry name" value="FES"/>
    <property type="match status" value="1"/>
</dbReference>
<evidence type="ECO:0000256" key="2">
    <source>
        <dbReference type="ARBA" id="ARBA00008343"/>
    </source>
</evidence>
<name>A0A381QYX9_9ZZZZ</name>
<dbReference type="Pfam" id="PF00633">
    <property type="entry name" value="HHH"/>
    <property type="match status" value="1"/>
</dbReference>
<evidence type="ECO:0000256" key="3">
    <source>
        <dbReference type="ARBA" id="ARBA00022485"/>
    </source>
</evidence>
<keyword evidence="9" id="KW-0234">DNA repair</keyword>